<dbReference type="InterPro" id="IPR035985">
    <property type="entry name" value="Ubiquitin-activating_enz"/>
</dbReference>
<keyword evidence="9" id="KW-1185">Reference proteome</keyword>
<evidence type="ECO:0000313" key="9">
    <source>
        <dbReference type="Proteomes" id="UP001597375"/>
    </source>
</evidence>
<dbReference type="SUPFAM" id="SSF102712">
    <property type="entry name" value="JAB1/MPN domain"/>
    <property type="match status" value="1"/>
</dbReference>
<dbReference type="Pfam" id="PF14457">
    <property type="entry name" value="Prok-E2_A"/>
    <property type="match status" value="1"/>
</dbReference>
<feature type="domain" description="JAB" evidence="7">
    <location>
        <begin position="614"/>
        <end position="714"/>
    </location>
</feature>
<keyword evidence="4" id="KW-0862">Zinc</keyword>
<evidence type="ECO:0000259" key="6">
    <source>
        <dbReference type="Pfam" id="PF00899"/>
    </source>
</evidence>
<keyword evidence="3" id="KW-0378">Hydrolase</keyword>
<keyword evidence="2" id="KW-0479">Metal-binding</keyword>
<evidence type="ECO:0000256" key="2">
    <source>
        <dbReference type="ARBA" id="ARBA00022723"/>
    </source>
</evidence>
<gene>
    <name evidence="8" type="ORF">ACFSSA_09260</name>
</gene>
<dbReference type="InterPro" id="IPR000594">
    <property type="entry name" value="ThiF_NAD_FAD-bd"/>
</dbReference>
<evidence type="ECO:0000256" key="1">
    <source>
        <dbReference type="ARBA" id="ARBA00022670"/>
    </source>
</evidence>
<dbReference type="SUPFAM" id="SSF69572">
    <property type="entry name" value="Activating enzymes of the ubiquitin-like proteins"/>
    <property type="match status" value="1"/>
</dbReference>
<accession>A0ABW5D8W7</accession>
<evidence type="ECO:0000313" key="8">
    <source>
        <dbReference type="EMBL" id="MFD2256863.1"/>
    </source>
</evidence>
<proteinExistence type="predicted"/>
<organism evidence="8 9">
    <name type="scientific">Luteolibacter algae</name>
    <dbReference type="NCBI Taxonomy" id="454151"/>
    <lineage>
        <taxon>Bacteria</taxon>
        <taxon>Pseudomonadati</taxon>
        <taxon>Verrucomicrobiota</taxon>
        <taxon>Verrucomicrobiia</taxon>
        <taxon>Verrucomicrobiales</taxon>
        <taxon>Verrucomicrobiaceae</taxon>
        <taxon>Luteolibacter</taxon>
    </lineage>
</organism>
<reference evidence="9" key="1">
    <citation type="journal article" date="2019" name="Int. J. Syst. Evol. Microbiol.">
        <title>The Global Catalogue of Microorganisms (GCM) 10K type strain sequencing project: providing services to taxonomists for standard genome sequencing and annotation.</title>
        <authorList>
            <consortium name="The Broad Institute Genomics Platform"/>
            <consortium name="The Broad Institute Genome Sequencing Center for Infectious Disease"/>
            <person name="Wu L."/>
            <person name="Ma J."/>
        </authorList>
    </citation>
    <scope>NUCLEOTIDE SEQUENCE [LARGE SCALE GENOMIC DNA]</scope>
    <source>
        <strain evidence="9">CGMCC 4.7106</strain>
    </source>
</reference>
<dbReference type="InterPro" id="IPR028090">
    <property type="entry name" value="JAB_dom_prok"/>
</dbReference>
<dbReference type="InterPro" id="IPR032865">
    <property type="entry name" value="Prok-E2_A"/>
</dbReference>
<name>A0ABW5D8W7_9BACT</name>
<dbReference type="Gene3D" id="3.40.140.10">
    <property type="entry name" value="Cytidine Deaminase, domain 2"/>
    <property type="match status" value="1"/>
</dbReference>
<evidence type="ECO:0000256" key="5">
    <source>
        <dbReference type="ARBA" id="ARBA00023049"/>
    </source>
</evidence>
<dbReference type="Pfam" id="PF00899">
    <property type="entry name" value="ThiF"/>
    <property type="match status" value="1"/>
</dbReference>
<dbReference type="EMBL" id="JBHUIT010000017">
    <property type="protein sequence ID" value="MFD2256863.1"/>
    <property type="molecule type" value="Genomic_DNA"/>
</dbReference>
<keyword evidence="1" id="KW-0645">Protease</keyword>
<dbReference type="RefSeq" id="WP_386820152.1">
    <property type="nucleotide sequence ID" value="NZ_JBHUIT010000017.1"/>
</dbReference>
<sequence length="744" mass="81265">MTAQGLASLFGEPCSEEGFGSIYSRAFTGFLKGPDVNGTARLLSCHTSDAMETVVLEIDVVLPQHPIADIRSKEVVACRFRTIRDERPEVLALRADFPRLPHQNLQPANSPRSLCLSPTSWDESKHLWSPSAFLEHIRSWLARAASGTLHLRGQPREPLLASPQGYLILPSNATFEEVDKLFVSGDFDSSPMMMWGTRTRPDEQPGKGKFKVIRLEMPPREHGLIETLPDTLADLEILCQSAGYGLTNELAKKVKELAPAGNVARSDFSFQILLALHLPVTGKEHPEITTSEEWVFMIGEALALGEALGVIVSSSGLVGPAIIPQPPSRKRIEDIQVLTIAPFRRLNEQRALASNGLTVRYPSVAVIGVGSLGSKCLEILARQGISKATLIDADRFFPHNTARHVLFGDAVGYKKADALSHLLGMRHDPGADPDDSGFKFITEKFGPNPSEELNSAVNRAGYVLDFSASVAVARELAARDDVSRCFSAFINPGADTLFVHREDARRAVRLDWLEAITLRAIVEDPRLGHAYSRNGSEIWYGGPCREVSTVLPNQNVSIFAAAAAGLFTNHHPSPEAGCSALHLCPETMGLTSVPIHVTTPETVEINGWKVRFDAKLVDSMQAMRLVGLPNETGGVLFGVLDRERKTCSVVMASPSPPDSRSWPDAYIRGSSGLKQQVDHVGELTAGQLQYVGEWHSHPPGHSNRPSQLDREALEILRQIMAREALPAIAFIIGEQNKPHVSVGW</sequence>
<feature type="domain" description="THIF-type NAD/FAD binding fold" evidence="6">
    <location>
        <begin position="363"/>
        <end position="422"/>
    </location>
</feature>
<dbReference type="Gene3D" id="3.40.50.720">
    <property type="entry name" value="NAD(P)-binding Rossmann-like Domain"/>
    <property type="match status" value="1"/>
</dbReference>
<dbReference type="Proteomes" id="UP001597375">
    <property type="component" value="Unassembled WGS sequence"/>
</dbReference>
<evidence type="ECO:0000259" key="7">
    <source>
        <dbReference type="Pfam" id="PF14464"/>
    </source>
</evidence>
<keyword evidence="5" id="KW-0482">Metalloprotease</keyword>
<evidence type="ECO:0000256" key="4">
    <source>
        <dbReference type="ARBA" id="ARBA00022833"/>
    </source>
</evidence>
<comment type="caution">
    <text evidence="8">The sequence shown here is derived from an EMBL/GenBank/DDBJ whole genome shotgun (WGS) entry which is preliminary data.</text>
</comment>
<protein>
    <submittedName>
        <fullName evidence="8">Mov34/MPN/PAD-1 family protein</fullName>
    </submittedName>
</protein>
<dbReference type="Pfam" id="PF14464">
    <property type="entry name" value="Prok-JAB"/>
    <property type="match status" value="1"/>
</dbReference>
<evidence type="ECO:0000256" key="3">
    <source>
        <dbReference type="ARBA" id="ARBA00022801"/>
    </source>
</evidence>